<dbReference type="EMBL" id="KV426059">
    <property type="protein sequence ID" value="KZV89979.1"/>
    <property type="molecule type" value="Genomic_DNA"/>
</dbReference>
<dbReference type="AlphaFoldDB" id="A0A166AA53"/>
<evidence type="ECO:0000313" key="3">
    <source>
        <dbReference type="Proteomes" id="UP000077266"/>
    </source>
</evidence>
<feature type="domain" description="F-box" evidence="1">
    <location>
        <begin position="31"/>
        <end position="78"/>
    </location>
</feature>
<dbReference type="InterPro" id="IPR001810">
    <property type="entry name" value="F-box_dom"/>
</dbReference>
<dbReference type="Pfam" id="PF12937">
    <property type="entry name" value="F-box-like"/>
    <property type="match status" value="1"/>
</dbReference>
<evidence type="ECO:0000259" key="1">
    <source>
        <dbReference type="PROSITE" id="PS50181"/>
    </source>
</evidence>
<dbReference type="PROSITE" id="PS50181">
    <property type="entry name" value="FBOX"/>
    <property type="match status" value="1"/>
</dbReference>
<accession>A0A166AA53</accession>
<evidence type="ECO:0000313" key="2">
    <source>
        <dbReference type="EMBL" id="KZV89979.1"/>
    </source>
</evidence>
<dbReference type="Proteomes" id="UP000077266">
    <property type="component" value="Unassembled WGS sequence"/>
</dbReference>
<dbReference type="Gene3D" id="1.20.1280.50">
    <property type="match status" value="1"/>
</dbReference>
<reference evidence="2 3" key="1">
    <citation type="journal article" date="2016" name="Mol. Biol. Evol.">
        <title>Comparative Genomics of Early-Diverging Mushroom-Forming Fungi Provides Insights into the Origins of Lignocellulose Decay Capabilities.</title>
        <authorList>
            <person name="Nagy L.G."/>
            <person name="Riley R."/>
            <person name="Tritt A."/>
            <person name="Adam C."/>
            <person name="Daum C."/>
            <person name="Floudas D."/>
            <person name="Sun H."/>
            <person name="Yadav J.S."/>
            <person name="Pangilinan J."/>
            <person name="Larsson K.H."/>
            <person name="Matsuura K."/>
            <person name="Barry K."/>
            <person name="Labutti K."/>
            <person name="Kuo R."/>
            <person name="Ohm R.A."/>
            <person name="Bhattacharya S.S."/>
            <person name="Shirouzu T."/>
            <person name="Yoshinaga Y."/>
            <person name="Martin F.M."/>
            <person name="Grigoriev I.V."/>
            <person name="Hibbett D.S."/>
        </authorList>
    </citation>
    <scope>NUCLEOTIDE SEQUENCE [LARGE SCALE GENOMIC DNA]</scope>
    <source>
        <strain evidence="2 3">HHB12029</strain>
    </source>
</reference>
<proteinExistence type="predicted"/>
<organism evidence="2 3">
    <name type="scientific">Exidia glandulosa HHB12029</name>
    <dbReference type="NCBI Taxonomy" id="1314781"/>
    <lineage>
        <taxon>Eukaryota</taxon>
        <taxon>Fungi</taxon>
        <taxon>Dikarya</taxon>
        <taxon>Basidiomycota</taxon>
        <taxon>Agaricomycotina</taxon>
        <taxon>Agaricomycetes</taxon>
        <taxon>Auriculariales</taxon>
        <taxon>Exidiaceae</taxon>
        <taxon>Exidia</taxon>
    </lineage>
</organism>
<protein>
    <recommendedName>
        <fullName evidence="1">F-box domain-containing protein</fullName>
    </recommendedName>
</protein>
<gene>
    <name evidence="2" type="ORF">EXIGLDRAFT_720802</name>
</gene>
<dbReference type="InParanoid" id="A0A166AA53"/>
<dbReference type="InterPro" id="IPR036047">
    <property type="entry name" value="F-box-like_dom_sf"/>
</dbReference>
<name>A0A166AA53_EXIGL</name>
<keyword evidence="3" id="KW-1185">Reference proteome</keyword>
<dbReference type="SUPFAM" id="SSF81383">
    <property type="entry name" value="F-box domain"/>
    <property type="match status" value="1"/>
</dbReference>
<sequence>MKRQQVIYTAILSSLRSGAASTGPSFDESRRSSLERLPPKILGRVLKYLPLRWRIIASQTCNTIRRAALATPDLWTSVKIGPSHQGTYAKDSLADERAKDWTNFTAALSVITRGASGGRPTRAFVSLAASCLQDNSSIAFLHHLLRLVTTLRLEPYSQGIAPILTWQGHIPVTVRTEDCVSSVHPNEWRTVADALCAPAPFLEILEISAPRSHWEPLATDIFHQSERCIPEDILAGVAGQLRACYLDGFLIGRAPAFSRLTSFDYRPSPGTISWTDIARIIDQMPVLETLGLSGRFPSPRDDRELGILSPLAQLPSLRHQSLSRVALVSPSYCMDVISHRGMDDNVPCLVSLFRDACSHSDLRIITDYRSDRNEPVGAPFPSHVGTTIAHPRRILANHNVSVLQDDIVMVLANPVHILNGFVTTSAGATIDLSSLVDLTISDMHWPEFARISVTAPQLKAICISILLCSTGYIDVRDVESLFTEAPASPSLDFPALETFTISCMRSDDWGSGICYMELMARVHQGPSSSFRCACRNGGVLSLTEVHALISNTIRLSAPLRELNLRGIRATFDADPVAAFLLVTSIAEEVIVSKDVAQDVQYTEALWKQLYARGARFLAPLHCFHPFRAGTFSPDDDFFDHIGPMPPFC</sequence>